<dbReference type="InterPro" id="IPR027524">
    <property type="entry name" value="eIF3h"/>
</dbReference>
<dbReference type="PANTHER" id="PTHR10410">
    <property type="entry name" value="EUKARYOTIC TRANSLATION INITIATION FACTOR 3 -RELATED"/>
    <property type="match status" value="1"/>
</dbReference>
<evidence type="ECO:0000256" key="4">
    <source>
        <dbReference type="HAMAP-Rule" id="MF_03007"/>
    </source>
</evidence>
<comment type="function">
    <text evidence="4">Component of the eukaryotic translation initiation factor 3 (eIF-3) complex, which is involved in protein synthesis of a specialized repertoire of mRNAs and, together with other initiation factors, stimulates binding of mRNA and methionyl-tRNAi to the 40S ribosome. The eIF-3 complex specifically targets and initiates translation of a subset of mRNAs involved in cell proliferation.</text>
</comment>
<comment type="subunit">
    <text evidence="4">Component of the eukaryotic translation initiation factor 3 (eIF-3) complex.</text>
</comment>
<dbReference type="InterPro" id="IPR000555">
    <property type="entry name" value="JAMM/MPN+_dom"/>
</dbReference>
<dbReference type="HAMAP" id="MF_03007">
    <property type="entry name" value="eIF3h"/>
    <property type="match status" value="1"/>
</dbReference>
<dbReference type="CDD" id="cd08065">
    <property type="entry name" value="MPN_eIF3h"/>
    <property type="match status" value="1"/>
</dbReference>
<dbReference type="Pfam" id="PF19445">
    <property type="entry name" value="eIF3h_C"/>
    <property type="match status" value="1"/>
</dbReference>
<dbReference type="EMBL" id="HBIU01062865">
    <property type="protein sequence ID" value="CAE0655907.1"/>
    <property type="molecule type" value="Transcribed_RNA"/>
</dbReference>
<dbReference type="GO" id="GO:0001732">
    <property type="term" value="P:formation of cytoplasmic translation initiation complex"/>
    <property type="evidence" value="ECO:0007669"/>
    <property type="project" value="UniProtKB-UniRule"/>
</dbReference>
<sequence>MAWSGQGAAEALKNTKAKLVSEVCIDGLAVLQMVKHCNESLPVMVAGSLLGLDKEGTLEITHSFPCPSENPEGEGANEGIDGQEFQMEMMKMLREVNVDNNCVGWYQSMYLGSFYTNTLIENQFSYQDNLSDNSVVILYDPIQTSNGTLTLKAFRLTQAFMERNRRGDNGFIRPSEILEELPVRIRNPGLLNALVYDVTQGPGGADCTFDRLDLGGRPYLEKNLEFLCAWVDDLAAEHQKFQQHARAVAKQRQERLRWLARRRHENEERRLDGEPPLPERPDPGMFRAQGGPPRLESLLIANQINTYCAQVNRFTGAAYSKLYLAGSLHKDT</sequence>
<dbReference type="InterPro" id="IPR037518">
    <property type="entry name" value="MPN"/>
</dbReference>
<evidence type="ECO:0000313" key="7">
    <source>
        <dbReference type="EMBL" id="CAE0655907.1"/>
    </source>
</evidence>
<dbReference type="GO" id="GO:0016282">
    <property type="term" value="C:eukaryotic 43S preinitiation complex"/>
    <property type="evidence" value="ECO:0007669"/>
    <property type="project" value="UniProtKB-UniRule"/>
</dbReference>
<dbReference type="GO" id="GO:0033290">
    <property type="term" value="C:eukaryotic 48S preinitiation complex"/>
    <property type="evidence" value="ECO:0007669"/>
    <property type="project" value="UniProtKB-UniRule"/>
</dbReference>
<dbReference type="SMART" id="SM00232">
    <property type="entry name" value="JAB_MPN"/>
    <property type="match status" value="1"/>
</dbReference>
<feature type="compositionally biased region" description="Basic and acidic residues" evidence="5">
    <location>
        <begin position="267"/>
        <end position="282"/>
    </location>
</feature>
<keyword evidence="3 4" id="KW-0648">Protein biosynthesis</keyword>
<name>A0A6V1NQH4_HETAK</name>
<evidence type="ECO:0000256" key="5">
    <source>
        <dbReference type="SAM" id="MobiDB-lite"/>
    </source>
</evidence>
<evidence type="ECO:0000256" key="1">
    <source>
        <dbReference type="ARBA" id="ARBA00022490"/>
    </source>
</evidence>
<comment type="subcellular location">
    <subcellularLocation>
        <location evidence="4">Cytoplasm</location>
    </subcellularLocation>
</comment>
<dbReference type="InterPro" id="IPR045810">
    <property type="entry name" value="eIF3h_C"/>
</dbReference>
<evidence type="ECO:0000256" key="3">
    <source>
        <dbReference type="ARBA" id="ARBA00022917"/>
    </source>
</evidence>
<dbReference type="Gene3D" id="3.40.140.10">
    <property type="entry name" value="Cytidine Deaminase, domain 2"/>
    <property type="match status" value="1"/>
</dbReference>
<dbReference type="PROSITE" id="PS50249">
    <property type="entry name" value="MPN"/>
    <property type="match status" value="1"/>
</dbReference>
<evidence type="ECO:0000259" key="6">
    <source>
        <dbReference type="PROSITE" id="PS50249"/>
    </source>
</evidence>
<evidence type="ECO:0000256" key="2">
    <source>
        <dbReference type="ARBA" id="ARBA00022540"/>
    </source>
</evidence>
<dbReference type="GO" id="GO:0005852">
    <property type="term" value="C:eukaryotic translation initiation factor 3 complex"/>
    <property type="evidence" value="ECO:0007669"/>
    <property type="project" value="UniProtKB-UniRule"/>
</dbReference>
<feature type="domain" description="MPN" evidence="6">
    <location>
        <begin position="23"/>
        <end position="160"/>
    </location>
</feature>
<feature type="region of interest" description="Disordered" evidence="5">
    <location>
        <begin position="267"/>
        <end position="288"/>
    </location>
</feature>
<dbReference type="InterPro" id="IPR050242">
    <property type="entry name" value="JAMM_MPN+_peptidase_M67A"/>
</dbReference>
<organism evidence="7">
    <name type="scientific">Heterosigma akashiwo</name>
    <name type="common">Chromophytic alga</name>
    <name type="synonym">Heterosigma carterae</name>
    <dbReference type="NCBI Taxonomy" id="2829"/>
    <lineage>
        <taxon>Eukaryota</taxon>
        <taxon>Sar</taxon>
        <taxon>Stramenopiles</taxon>
        <taxon>Ochrophyta</taxon>
        <taxon>Raphidophyceae</taxon>
        <taxon>Chattonellales</taxon>
        <taxon>Chattonellaceae</taxon>
        <taxon>Heterosigma</taxon>
    </lineage>
</organism>
<comment type="similarity">
    <text evidence="4">Belongs to the eIF-3 subunit H family.</text>
</comment>
<dbReference type="Pfam" id="PF01398">
    <property type="entry name" value="JAB"/>
    <property type="match status" value="1"/>
</dbReference>
<dbReference type="AlphaFoldDB" id="A0A6V1NQH4"/>
<dbReference type="GO" id="GO:0003743">
    <property type="term" value="F:translation initiation factor activity"/>
    <property type="evidence" value="ECO:0007669"/>
    <property type="project" value="UniProtKB-UniRule"/>
</dbReference>
<gene>
    <name evidence="7" type="ORF">HAKA00212_LOCUS27036</name>
</gene>
<protein>
    <recommendedName>
        <fullName evidence="4">Eukaryotic translation initiation factor 3 subunit H</fullName>
        <shortName evidence="4">eIF3h</shortName>
    </recommendedName>
</protein>
<keyword evidence="1 4" id="KW-0963">Cytoplasm</keyword>
<keyword evidence="2 4" id="KW-0396">Initiation factor</keyword>
<proteinExistence type="inferred from homology"/>
<reference evidence="7" key="1">
    <citation type="submission" date="2021-01" db="EMBL/GenBank/DDBJ databases">
        <authorList>
            <person name="Corre E."/>
            <person name="Pelletier E."/>
            <person name="Niang G."/>
            <person name="Scheremetjew M."/>
            <person name="Finn R."/>
            <person name="Kale V."/>
            <person name="Holt S."/>
            <person name="Cochrane G."/>
            <person name="Meng A."/>
            <person name="Brown T."/>
            <person name="Cohen L."/>
        </authorList>
    </citation>
    <scope>NUCLEOTIDE SEQUENCE</scope>
    <source>
        <strain evidence="7">CCMP3107</strain>
    </source>
</reference>
<dbReference type="GO" id="GO:0008237">
    <property type="term" value="F:metallopeptidase activity"/>
    <property type="evidence" value="ECO:0007669"/>
    <property type="project" value="InterPro"/>
</dbReference>
<accession>A0A6V1NQH4</accession>